<reference evidence="2" key="1">
    <citation type="submission" date="2021-11" db="EMBL/GenBank/DDBJ databases">
        <authorList>
            <consortium name="Genoscope - CEA"/>
            <person name="William W."/>
        </authorList>
    </citation>
    <scope>NUCLEOTIDE SEQUENCE</scope>
</reference>
<organism evidence="2 3">
    <name type="scientific">Pelagomonas calceolata</name>
    <dbReference type="NCBI Taxonomy" id="35677"/>
    <lineage>
        <taxon>Eukaryota</taxon>
        <taxon>Sar</taxon>
        <taxon>Stramenopiles</taxon>
        <taxon>Ochrophyta</taxon>
        <taxon>Pelagophyceae</taxon>
        <taxon>Pelagomonadales</taxon>
        <taxon>Pelagomonadaceae</taxon>
        <taxon>Pelagomonas</taxon>
    </lineage>
</organism>
<dbReference type="EMBL" id="CAKKNE010000002">
    <property type="protein sequence ID" value="CAH0367546.1"/>
    <property type="molecule type" value="Genomic_DNA"/>
</dbReference>
<proteinExistence type="predicted"/>
<feature type="compositionally biased region" description="Low complexity" evidence="1">
    <location>
        <begin position="265"/>
        <end position="280"/>
    </location>
</feature>
<feature type="region of interest" description="Disordered" evidence="1">
    <location>
        <begin position="1"/>
        <end position="96"/>
    </location>
</feature>
<feature type="compositionally biased region" description="Basic and acidic residues" evidence="1">
    <location>
        <begin position="281"/>
        <end position="309"/>
    </location>
</feature>
<keyword evidence="3" id="KW-1185">Reference proteome</keyword>
<gene>
    <name evidence="2" type="ORF">PECAL_2P05710</name>
</gene>
<protein>
    <submittedName>
        <fullName evidence="2">Uncharacterized protein</fullName>
    </submittedName>
</protein>
<feature type="compositionally biased region" description="Basic and acidic residues" evidence="1">
    <location>
        <begin position="1"/>
        <end position="10"/>
    </location>
</feature>
<dbReference type="Proteomes" id="UP000789595">
    <property type="component" value="Unassembled WGS sequence"/>
</dbReference>
<evidence type="ECO:0000313" key="2">
    <source>
        <dbReference type="EMBL" id="CAH0367546.1"/>
    </source>
</evidence>
<feature type="compositionally biased region" description="Basic residues" evidence="1">
    <location>
        <begin position="310"/>
        <end position="320"/>
    </location>
</feature>
<dbReference type="AlphaFoldDB" id="A0A8J2SGY3"/>
<name>A0A8J2SGY3_9STRA</name>
<evidence type="ECO:0000313" key="3">
    <source>
        <dbReference type="Proteomes" id="UP000789595"/>
    </source>
</evidence>
<feature type="compositionally biased region" description="Basic residues" evidence="1">
    <location>
        <begin position="239"/>
        <end position="264"/>
    </location>
</feature>
<sequence>MGASESKTDGIDVDVDVADAPVDKTPTPTGSTLSEVDDAKPATPQAVYRTADAPEAGALDKYGTADGAEEKTTPPAGKTPAQFPPAKPAVKPRRSLGRGLMKSASDLLGLSSSKRTPQKFGSLESVRGRTGANFEGDAELARDVPLCFCCASRQGVHVLVKGTHLFAFPPGSTKGAVPKFAVPLADLAAEVESDPHKVLIYKKMREAVSNPSDSGPWTETPSRRRRVDGGVKVDLSAQARRRRVPPSPRRRRAGQGRRRARGARPHQGQPGPPAAAADGLDALRRQGREGVRLEAARARGHGGRRDRARGTGRRAGRRTRLPLGTT</sequence>
<accession>A0A8J2SGY3</accession>
<comment type="caution">
    <text evidence="2">The sequence shown here is derived from an EMBL/GenBank/DDBJ whole genome shotgun (WGS) entry which is preliminary data.</text>
</comment>
<feature type="region of interest" description="Disordered" evidence="1">
    <location>
        <begin position="207"/>
        <end position="326"/>
    </location>
</feature>
<evidence type="ECO:0000256" key="1">
    <source>
        <dbReference type="SAM" id="MobiDB-lite"/>
    </source>
</evidence>
<feature type="compositionally biased region" description="Polar residues" evidence="1">
    <location>
        <begin position="209"/>
        <end position="220"/>
    </location>
</feature>